<dbReference type="Pfam" id="PF10433">
    <property type="entry name" value="Beta-prop_RSE1_1st"/>
    <property type="match status" value="1"/>
</dbReference>
<evidence type="ECO:0000256" key="2">
    <source>
        <dbReference type="ARBA" id="ARBA00023242"/>
    </source>
</evidence>
<keyword evidence="2" id="KW-0539">Nucleus</keyword>
<gene>
    <name evidence="7" type="ORF">LAZ67_21001860</name>
</gene>
<dbReference type="Pfam" id="PF03178">
    <property type="entry name" value="CPSF_A"/>
    <property type="match status" value="1"/>
</dbReference>
<feature type="domain" description="RSE1/DDB1/CPSF1 C-terminal" evidence="4">
    <location>
        <begin position="1064"/>
        <end position="1360"/>
    </location>
</feature>
<comment type="subcellular location">
    <subcellularLocation>
        <location evidence="1">Nucleus</location>
    </subcellularLocation>
</comment>
<evidence type="ECO:0000259" key="4">
    <source>
        <dbReference type="Pfam" id="PF03178"/>
    </source>
</evidence>
<dbReference type="Pfam" id="PF23726">
    <property type="entry name" value="Beta-prop_RSE1_2nd"/>
    <property type="match status" value="1"/>
</dbReference>
<feature type="region of interest" description="Disordered" evidence="3">
    <location>
        <begin position="392"/>
        <end position="412"/>
    </location>
</feature>
<dbReference type="PANTHER" id="PTHR10644">
    <property type="entry name" value="DNA REPAIR/RNA PROCESSING CPSF FAMILY"/>
    <property type="match status" value="1"/>
</dbReference>
<accession>A0ABY6LNE6</accession>
<organism evidence="7 8">
    <name type="scientific">Cordylochernes scorpioides</name>
    <dbReference type="NCBI Taxonomy" id="51811"/>
    <lineage>
        <taxon>Eukaryota</taxon>
        <taxon>Metazoa</taxon>
        <taxon>Ecdysozoa</taxon>
        <taxon>Arthropoda</taxon>
        <taxon>Chelicerata</taxon>
        <taxon>Arachnida</taxon>
        <taxon>Pseudoscorpiones</taxon>
        <taxon>Cheliferoidea</taxon>
        <taxon>Chernetidae</taxon>
        <taxon>Cordylochernes</taxon>
    </lineage>
</organism>
<dbReference type="Gene3D" id="1.10.150.910">
    <property type="match status" value="1"/>
</dbReference>
<evidence type="ECO:0000313" key="7">
    <source>
        <dbReference type="EMBL" id="UYV82374.1"/>
    </source>
</evidence>
<evidence type="ECO:0000313" key="8">
    <source>
        <dbReference type="Proteomes" id="UP001235939"/>
    </source>
</evidence>
<dbReference type="InterPro" id="IPR018846">
    <property type="entry name" value="Beta-prop_RSE1/DDB1/CPSF1_1st"/>
</dbReference>
<name>A0ABY6LNE6_9ARAC</name>
<protein>
    <submittedName>
        <fullName evidence="7">CPSF1</fullName>
    </submittedName>
</protein>
<feature type="domain" description="RSE1/DDB1/CPSF1 second beta-propeller" evidence="6">
    <location>
        <begin position="511"/>
        <end position="992"/>
    </location>
</feature>
<feature type="domain" description="RSE1/DDB1/CPSF1 first beta-propeller" evidence="5">
    <location>
        <begin position="20"/>
        <end position="397"/>
    </location>
</feature>
<dbReference type="InterPro" id="IPR004871">
    <property type="entry name" value="RSE1/DDB1/CPSF1_C"/>
</dbReference>
<dbReference type="Gene3D" id="2.130.10.10">
    <property type="entry name" value="YVTN repeat-like/Quinoprotein amine dehydrogenase"/>
    <property type="match status" value="2"/>
</dbReference>
<dbReference type="InterPro" id="IPR015943">
    <property type="entry name" value="WD40/YVTN_repeat-like_dom_sf"/>
</dbReference>
<proteinExistence type="predicted"/>
<feature type="compositionally biased region" description="Acidic residues" evidence="3">
    <location>
        <begin position="543"/>
        <end position="552"/>
    </location>
</feature>
<evidence type="ECO:0000256" key="3">
    <source>
        <dbReference type="SAM" id="MobiDB-lite"/>
    </source>
</evidence>
<evidence type="ECO:0000256" key="1">
    <source>
        <dbReference type="ARBA" id="ARBA00004123"/>
    </source>
</evidence>
<dbReference type="Proteomes" id="UP001235939">
    <property type="component" value="Chromosome 21"/>
</dbReference>
<reference evidence="7 8" key="1">
    <citation type="submission" date="2022-01" db="EMBL/GenBank/DDBJ databases">
        <title>A chromosomal length assembly of Cordylochernes scorpioides.</title>
        <authorList>
            <person name="Zeh D."/>
            <person name="Zeh J."/>
        </authorList>
    </citation>
    <scope>NUCLEOTIDE SEQUENCE [LARGE SCALE GENOMIC DNA]</scope>
    <source>
        <strain evidence="7">IN4F17</strain>
        <tissue evidence="7">Whole Body</tissue>
    </source>
</reference>
<evidence type="ECO:0000259" key="5">
    <source>
        <dbReference type="Pfam" id="PF10433"/>
    </source>
</evidence>
<dbReference type="InterPro" id="IPR058543">
    <property type="entry name" value="Beta-prop_RSE1/DDB1/CPSF1_2nd"/>
</dbReference>
<keyword evidence="8" id="KW-1185">Reference proteome</keyword>
<dbReference type="EMBL" id="CP092883">
    <property type="protein sequence ID" value="UYV82374.1"/>
    <property type="molecule type" value="Genomic_DNA"/>
</dbReference>
<sequence length="1394" mass="157761">MSRMSVPYALIKQVHPQTTVEHCLYCNFYSLAEKNLVVAGPSYIKVFRLSPDDSGKIRLECLQTFNLFGNLMSIQSIYLPNDSRDALLISFREAKLALVEYDPTCHDLKVLSLHHFEDDENLKGGITINHQIPLVRVDPDGRCAVALIYGKNLVVLPFRSDMPVEETEGGGAPKSLQLTSYTIKAHDVEEKLDNIIDLQFLHGYYEPTLLILYEPIKTWPGRIAVRQDTCCIVALSLNIFQKVHPIIWSQGSMPFDCLQVVAVPKPLCGVLILATNSLLYLNQSVPPYGISLSSFTDYSTNFPLKGQTEVKISLDCAQACFIAFDKLVLSLKSGDIYVVTMINDGMRSVRNFIFHKAASSVLTTCMVVCDMGHLFLGSRLGNSILLHYTQKEDQAPAKPPVEQRTEERPAKRPRLELAGEWMASDVQTITDPEELEVYGRESQGTKEVVLYNFEVCDTLMNIAPCAKICMGEPAFLSEEFSNSREFDLELVTTSGYSKNGALSILQRSIRPQVVTTFELPGIEMFTVIRPPAKVAKHTGQEAAAEEEEEENPEGGATEEVLQRESSDHHAFLLLSRETTTMILQTRQEINELDHSGFNTQDPTIYAANLGGNNFILQVSPMGARLLKGSKQLQHIPLDVGSPIVWASVADPYAVLLSEDGMIIQLTLKMDASGTSARLALTRPQLSVSKSRVLTLCLYKDVSGMFVTTIQSPAAPLKNNTMPTMAMPHLPQKLKMEDSKQSDDIDEVDALLYGEAGQNDKETSLSEELPNSNHVQSSNSKEVNPTYWLFVARENGLLEIYSLPDFKLRYLIRNFPFGQKLLVDSTQVTAQDKIPEGLSLPVVKEILVVGLGPRNSRPLIFARLDEDVVIYEAFPFVEEQIERHLKLRFKKVYTEMIFRNWKNVKGPKLEPDELELPVRLRWLRYFDDVSSHQGVFICGRYPHWVFMTARGELRIHPMEVDKPVVSFAPFHNINCPNGFLYFTSRGELRICVLPTHLSYDALGLVMENITKIVKSSGEEKEYEELERDERYIFPQKERFSLQLFSPVNWEPIPNTRIELEEWRGSGMKGYLALGTNYCSGEDVTNRGRIIILDIIEVVPEPNMPLTKNKMKIIYDKEQKGPVTELCQVAGFLLSAIGQKIYIWQLRDNDLVGIAFIDTQIYIHHVISVKNLILIADIQKSISLLRFQESSRTLSLVARDFGKKQVYTTQFFMDNLLLGFALTDSEQNFMVYTYNPESRESMGGVRLIRKCDFNMGNHINSMFRIKCNSQELEVWDKSVAQQAERRQIIYGVSLDGSLHYILPISEKVFRRLHMLQNLLTLTQNHTAGLNPKSYRLYHQFQRSLSNSAKNTLDGDLLFQFLHLSVPEKAELAKKSATSPEQIVEDLLEVTRCTAHF</sequence>
<evidence type="ECO:0000259" key="6">
    <source>
        <dbReference type="Pfam" id="PF23726"/>
    </source>
</evidence>
<dbReference type="InterPro" id="IPR050358">
    <property type="entry name" value="RSE1/DDB1/CFT1"/>
</dbReference>
<feature type="region of interest" description="Disordered" evidence="3">
    <location>
        <begin position="536"/>
        <end position="562"/>
    </location>
</feature>